<name>A0A067QB71_9AGAM</name>
<sequence length="236" mass="25733">MPVHTITVDAILFDMDGTLVDSTQGVVGAWHTFAETYRDIDVKEILNTSHGVRTVDNLQKYCGITDPDELEREACRFEIEIVRNASKNGNKGIVLLPGVRDIMLELEPHRHLPNPSWAICTSATRDYASAAVNIAGVPVPDVFIAAEDVERGKPFPDPYLLGAKKLGVQPERCLVIEDAPAGIKSGKAAGSKTLALITSHTRAQMEECKPDFLVTNLASVVMRKVEGGIEVRMDVV</sequence>
<dbReference type="Gene3D" id="3.40.50.1000">
    <property type="entry name" value="HAD superfamily/HAD-like"/>
    <property type="match status" value="1"/>
</dbReference>
<dbReference type="InParanoid" id="A0A067QB71"/>
<reference evidence="2" key="1">
    <citation type="journal article" date="2014" name="Proc. Natl. Acad. Sci. U.S.A.">
        <title>Extensive sampling of basidiomycete genomes demonstrates inadequacy of the white-rot/brown-rot paradigm for wood decay fungi.</title>
        <authorList>
            <person name="Riley R."/>
            <person name="Salamov A.A."/>
            <person name="Brown D.W."/>
            <person name="Nagy L.G."/>
            <person name="Floudas D."/>
            <person name="Held B.W."/>
            <person name="Levasseur A."/>
            <person name="Lombard V."/>
            <person name="Morin E."/>
            <person name="Otillar R."/>
            <person name="Lindquist E.A."/>
            <person name="Sun H."/>
            <person name="LaButti K.M."/>
            <person name="Schmutz J."/>
            <person name="Jabbour D."/>
            <person name="Luo H."/>
            <person name="Baker S.E."/>
            <person name="Pisabarro A.G."/>
            <person name="Walton J.D."/>
            <person name="Blanchette R.A."/>
            <person name="Henrissat B."/>
            <person name="Martin F."/>
            <person name="Cullen D."/>
            <person name="Hibbett D.S."/>
            <person name="Grigoriev I.V."/>
        </authorList>
    </citation>
    <scope>NUCLEOTIDE SEQUENCE [LARGE SCALE GENOMIC DNA]</scope>
    <source>
        <strain evidence="2">MUCL 33604</strain>
    </source>
</reference>
<dbReference type="SFLD" id="SFLDG01135">
    <property type="entry name" value="C1.5.6:_HAD__Beta-PGM__Phospha"/>
    <property type="match status" value="1"/>
</dbReference>
<evidence type="ECO:0008006" key="3">
    <source>
        <dbReference type="Google" id="ProtNLM"/>
    </source>
</evidence>
<dbReference type="EMBL" id="KL197709">
    <property type="protein sequence ID" value="KDQ64313.1"/>
    <property type="molecule type" value="Genomic_DNA"/>
</dbReference>
<dbReference type="InterPro" id="IPR023198">
    <property type="entry name" value="PGP-like_dom2"/>
</dbReference>
<evidence type="ECO:0000313" key="1">
    <source>
        <dbReference type="EMBL" id="KDQ64313.1"/>
    </source>
</evidence>
<dbReference type="GO" id="GO:0050308">
    <property type="term" value="F:sugar-phosphatase activity"/>
    <property type="evidence" value="ECO:0007669"/>
    <property type="project" value="TreeGrafter"/>
</dbReference>
<dbReference type="Gene3D" id="1.10.150.240">
    <property type="entry name" value="Putative phosphatase, domain 2"/>
    <property type="match status" value="1"/>
</dbReference>
<accession>A0A067QB71</accession>
<dbReference type="Pfam" id="PF00702">
    <property type="entry name" value="Hydrolase"/>
    <property type="match status" value="1"/>
</dbReference>
<dbReference type="PANTHER" id="PTHR43481">
    <property type="entry name" value="FRUCTOSE-1-PHOSPHATE PHOSPHATASE"/>
    <property type="match status" value="1"/>
</dbReference>
<evidence type="ECO:0000313" key="2">
    <source>
        <dbReference type="Proteomes" id="UP000027265"/>
    </source>
</evidence>
<dbReference type="AlphaFoldDB" id="A0A067QB71"/>
<keyword evidence="2" id="KW-1185">Reference proteome</keyword>
<dbReference type="CDD" id="cd07527">
    <property type="entry name" value="HAD_ScGPP-like"/>
    <property type="match status" value="1"/>
</dbReference>
<protein>
    <recommendedName>
        <fullName evidence="3">Phosphatase</fullName>
    </recommendedName>
</protein>
<dbReference type="InterPro" id="IPR051806">
    <property type="entry name" value="HAD-like_SPP"/>
</dbReference>
<dbReference type="PANTHER" id="PTHR43481:SF4">
    <property type="entry name" value="GLYCEROL-1-PHOSPHATE PHOSPHOHYDROLASE 1-RELATED"/>
    <property type="match status" value="1"/>
</dbReference>
<proteinExistence type="predicted"/>
<dbReference type="Proteomes" id="UP000027265">
    <property type="component" value="Unassembled WGS sequence"/>
</dbReference>
<dbReference type="NCBIfam" id="TIGR01509">
    <property type="entry name" value="HAD-SF-IA-v3"/>
    <property type="match status" value="1"/>
</dbReference>
<dbReference type="InterPro" id="IPR023214">
    <property type="entry name" value="HAD_sf"/>
</dbReference>
<dbReference type="SUPFAM" id="SSF56784">
    <property type="entry name" value="HAD-like"/>
    <property type="match status" value="1"/>
</dbReference>
<dbReference type="InterPro" id="IPR006439">
    <property type="entry name" value="HAD-SF_hydro_IA"/>
</dbReference>
<dbReference type="OrthoDB" id="40579at2759"/>
<dbReference type="STRING" id="933084.A0A067QB71"/>
<dbReference type="HOGENOM" id="CLU_045011_13_4_1"/>
<organism evidence="1 2">
    <name type="scientific">Jaapia argillacea MUCL 33604</name>
    <dbReference type="NCBI Taxonomy" id="933084"/>
    <lineage>
        <taxon>Eukaryota</taxon>
        <taxon>Fungi</taxon>
        <taxon>Dikarya</taxon>
        <taxon>Basidiomycota</taxon>
        <taxon>Agaricomycotina</taxon>
        <taxon>Agaricomycetes</taxon>
        <taxon>Agaricomycetidae</taxon>
        <taxon>Jaapiales</taxon>
        <taxon>Jaapiaceae</taxon>
        <taxon>Jaapia</taxon>
    </lineage>
</organism>
<dbReference type="SFLD" id="SFLDG01129">
    <property type="entry name" value="C1.5:_HAD__Beta-PGM__Phosphata"/>
    <property type="match status" value="1"/>
</dbReference>
<dbReference type="InterPro" id="IPR036412">
    <property type="entry name" value="HAD-like_sf"/>
</dbReference>
<gene>
    <name evidence="1" type="ORF">JAAARDRAFT_166426</name>
</gene>
<dbReference type="SFLD" id="SFLDS00003">
    <property type="entry name" value="Haloacid_Dehalogenase"/>
    <property type="match status" value="1"/>
</dbReference>